<dbReference type="OrthoDB" id="10499813at2759"/>
<evidence type="ECO:0000313" key="1">
    <source>
        <dbReference type="EMBL" id="GBL95277.1"/>
    </source>
</evidence>
<keyword evidence="2" id="KW-1185">Reference proteome</keyword>
<dbReference type="AlphaFoldDB" id="A0A4Y2BUM7"/>
<evidence type="ECO:0000313" key="2">
    <source>
        <dbReference type="Proteomes" id="UP000499080"/>
    </source>
</evidence>
<proteinExistence type="predicted"/>
<name>A0A4Y2BUM7_ARAVE</name>
<reference evidence="1 2" key="1">
    <citation type="journal article" date="2019" name="Sci. Rep.">
        <title>Orb-weaving spider Araneus ventricosus genome elucidates the spidroin gene catalogue.</title>
        <authorList>
            <person name="Kono N."/>
            <person name="Nakamura H."/>
            <person name="Ohtoshi R."/>
            <person name="Moran D.A.P."/>
            <person name="Shinohara A."/>
            <person name="Yoshida Y."/>
            <person name="Fujiwara M."/>
            <person name="Mori M."/>
            <person name="Tomita M."/>
            <person name="Arakawa K."/>
        </authorList>
    </citation>
    <scope>NUCLEOTIDE SEQUENCE [LARGE SCALE GENOMIC DNA]</scope>
</reference>
<gene>
    <name evidence="1" type="ORF">AVEN_37731_1</name>
</gene>
<dbReference type="Proteomes" id="UP000499080">
    <property type="component" value="Unassembled WGS sequence"/>
</dbReference>
<dbReference type="EMBL" id="BGPR01000110">
    <property type="protein sequence ID" value="GBL95277.1"/>
    <property type="molecule type" value="Genomic_DNA"/>
</dbReference>
<accession>A0A4Y2BUM7</accession>
<comment type="caution">
    <text evidence="1">The sequence shown here is derived from an EMBL/GenBank/DDBJ whole genome shotgun (WGS) entry which is preliminary data.</text>
</comment>
<organism evidence="1 2">
    <name type="scientific">Araneus ventricosus</name>
    <name type="common">Orbweaver spider</name>
    <name type="synonym">Epeira ventricosa</name>
    <dbReference type="NCBI Taxonomy" id="182803"/>
    <lineage>
        <taxon>Eukaryota</taxon>
        <taxon>Metazoa</taxon>
        <taxon>Ecdysozoa</taxon>
        <taxon>Arthropoda</taxon>
        <taxon>Chelicerata</taxon>
        <taxon>Arachnida</taxon>
        <taxon>Araneae</taxon>
        <taxon>Araneomorphae</taxon>
        <taxon>Entelegynae</taxon>
        <taxon>Araneoidea</taxon>
        <taxon>Araneidae</taxon>
        <taxon>Araneus</taxon>
    </lineage>
</organism>
<sequence length="119" mass="13189">MFLFTSLLIPGRTLSYYRPLFPAPCIPLQVLFYYTPTTVDNLLVRNECQMVRVVAFSVCHPLYSGPLGTDGHFCGDARSLFTGGMSSKCHRNSDSVVMLSLNQGRFPLKSEASTFSGQI</sequence>
<protein>
    <submittedName>
        <fullName evidence="1">Uncharacterized protein</fullName>
    </submittedName>
</protein>